<evidence type="ECO:0000259" key="1">
    <source>
        <dbReference type="Pfam" id="PF00326"/>
    </source>
</evidence>
<organism evidence="3 4">
    <name type="scientific">Myroides marinus</name>
    <dbReference type="NCBI Taxonomy" id="703342"/>
    <lineage>
        <taxon>Bacteria</taxon>
        <taxon>Pseudomonadati</taxon>
        <taxon>Bacteroidota</taxon>
        <taxon>Flavobacteriia</taxon>
        <taxon>Flavobacteriales</taxon>
        <taxon>Flavobacteriaceae</taxon>
        <taxon>Myroides</taxon>
    </lineage>
</organism>
<feature type="domain" description="Dipeptidylpeptidase IV N-terminal" evidence="2">
    <location>
        <begin position="125"/>
        <end position="441"/>
    </location>
</feature>
<dbReference type="GO" id="GO:0008239">
    <property type="term" value="F:dipeptidyl-peptidase activity"/>
    <property type="evidence" value="ECO:0007669"/>
    <property type="project" value="TreeGrafter"/>
</dbReference>
<keyword evidence="4" id="KW-1185">Reference proteome</keyword>
<proteinExistence type="predicted"/>
<gene>
    <name evidence="3" type="ORF">AV926_13735</name>
</gene>
<dbReference type="SUPFAM" id="SSF53474">
    <property type="entry name" value="alpha/beta-Hydrolases"/>
    <property type="match status" value="1"/>
</dbReference>
<dbReference type="PANTHER" id="PTHR11731:SF193">
    <property type="entry name" value="DIPEPTIDYL PEPTIDASE 9"/>
    <property type="match status" value="1"/>
</dbReference>
<dbReference type="Pfam" id="PF00930">
    <property type="entry name" value="DPPIV_N"/>
    <property type="match status" value="1"/>
</dbReference>
<dbReference type="OrthoDB" id="9812921at2"/>
<dbReference type="InterPro" id="IPR050278">
    <property type="entry name" value="Serine_Prot_S9B/DPPIV"/>
</dbReference>
<evidence type="ECO:0000313" key="3">
    <source>
        <dbReference type="EMBL" id="KZE78096.1"/>
    </source>
</evidence>
<dbReference type="Gene3D" id="3.40.50.1820">
    <property type="entry name" value="alpha/beta hydrolase"/>
    <property type="match status" value="1"/>
</dbReference>
<dbReference type="InterPro" id="IPR002469">
    <property type="entry name" value="Peptidase_S9B_N"/>
</dbReference>
<dbReference type="EMBL" id="LQNU01000066">
    <property type="protein sequence ID" value="KZE78096.1"/>
    <property type="molecule type" value="Genomic_DNA"/>
</dbReference>
<reference evidence="3 4" key="1">
    <citation type="submission" date="2016-01" db="EMBL/GenBank/DDBJ databases">
        <title>Whole genome sequencing of Myroides marinus L41.</title>
        <authorList>
            <person name="Hong K.W."/>
        </authorList>
    </citation>
    <scope>NUCLEOTIDE SEQUENCE [LARGE SCALE GENOMIC DNA]</scope>
    <source>
        <strain evidence="3 4">L41</strain>
    </source>
</reference>
<protein>
    <submittedName>
        <fullName evidence="3">Peptidase</fullName>
    </submittedName>
</protein>
<evidence type="ECO:0000313" key="4">
    <source>
        <dbReference type="Proteomes" id="UP000076630"/>
    </source>
</evidence>
<feature type="domain" description="Peptidase S9 prolyl oligopeptidase catalytic" evidence="1">
    <location>
        <begin position="531"/>
        <end position="725"/>
    </location>
</feature>
<sequence length="730" mass="82887">MKNKSLLFFLIAGNMMFAQRNFNMTEATMGLGGQFATERILQPSWKNDNTLSFVTKNRDSLLIKSQANKWESQTALTVKQLEEIINTSAKGSTFKLRIIPTNLTWLNDNEVEFFVNESTNKLKYYFKVNLADKKVVNSFKFDAQGAQQIISRNGDHIAWLKDNNIVISTNKGGDVQITNDPALDIINGSSDTHRNEFGINKGMWWSPKQDQLLYYRKDQSMATSYPIIQWSERVAEVKNIKYPMAGMANEQVSLVVYDVYTGKKVTLQTGEADQFLTMVTWDPSGNYVYVGVLNREQNHLKVNQYNVATGAFEKTLFEESSKTYTEPNNSLVFVPGTTDQFLYFTEADGYRQLSLYDTNGKLIKKLGHENVIVTDFLGFDDDAKNLYYIGVTNQGLDRQLFKTNLKKGKTEQITTLSGTHSVVLNKNKTLFLDQFNNLETPNKVSIVNAESKKEKEILVSKNPYEGVVTMPETKITTITAADGKTPLNARIIYPTNFDATKKYPVMVYVYGGPHAQLVTNTWLGGANLFFNYMAQNGYIVFTVDSRGSFNRGRAFEQVIHRQLGQAEMADQMKGVDYLKSLPYVNQDKIGVYGWSFGGFMTTTLSVTHPEVFKVGVAGGPVMDWKMYEIMYGERYMDMPSENPAGYEKTSLLNKADKINNKLLIIHGAQDPVVVQQHSMEFIEAAIKAKKQVDYFLYPSHEHNVQGIDRVHLNDKIAQYFFDYLEKPTTK</sequence>
<dbReference type="InterPro" id="IPR029058">
    <property type="entry name" value="AB_hydrolase_fold"/>
</dbReference>
<accession>A0A163XLT7</accession>
<dbReference type="InterPro" id="IPR001375">
    <property type="entry name" value="Peptidase_S9_cat"/>
</dbReference>
<comment type="caution">
    <text evidence="3">The sequence shown here is derived from an EMBL/GenBank/DDBJ whole genome shotgun (WGS) entry which is preliminary data.</text>
</comment>
<name>A0A163XLT7_9FLAO</name>
<dbReference type="AlphaFoldDB" id="A0A163XLT7"/>
<dbReference type="Proteomes" id="UP000076630">
    <property type="component" value="Unassembled WGS sequence"/>
</dbReference>
<dbReference type="RefSeq" id="WP_038987444.1">
    <property type="nucleotide sequence ID" value="NZ_JWJO01000048.1"/>
</dbReference>
<dbReference type="SUPFAM" id="SSF82171">
    <property type="entry name" value="DPP6 N-terminal domain-like"/>
    <property type="match status" value="1"/>
</dbReference>
<evidence type="ECO:0000259" key="2">
    <source>
        <dbReference type="Pfam" id="PF00930"/>
    </source>
</evidence>
<dbReference type="Pfam" id="PF00326">
    <property type="entry name" value="Peptidase_S9"/>
    <property type="match status" value="1"/>
</dbReference>
<dbReference type="GO" id="GO:0008236">
    <property type="term" value="F:serine-type peptidase activity"/>
    <property type="evidence" value="ECO:0007669"/>
    <property type="project" value="InterPro"/>
</dbReference>
<dbReference type="Gene3D" id="2.140.10.30">
    <property type="entry name" value="Dipeptidylpeptidase IV, N-terminal domain"/>
    <property type="match status" value="1"/>
</dbReference>
<dbReference type="GO" id="GO:0006508">
    <property type="term" value="P:proteolysis"/>
    <property type="evidence" value="ECO:0007669"/>
    <property type="project" value="InterPro"/>
</dbReference>
<dbReference type="PANTHER" id="PTHR11731">
    <property type="entry name" value="PROTEASE FAMILY S9B,C DIPEPTIDYL-PEPTIDASE IV-RELATED"/>
    <property type="match status" value="1"/>
</dbReference>